<dbReference type="InterPro" id="IPR004839">
    <property type="entry name" value="Aminotransferase_I/II_large"/>
</dbReference>
<dbReference type="SMART" id="SM00345">
    <property type="entry name" value="HTH_GNTR"/>
    <property type="match status" value="1"/>
</dbReference>
<evidence type="ECO:0000313" key="7">
    <source>
        <dbReference type="EMBL" id="MBC9226775.1"/>
    </source>
</evidence>
<accession>A0A8I0EX97</accession>
<organism evidence="7 8">
    <name type="scientific">Aeromicrobium senzhongii</name>
    <dbReference type="NCBI Taxonomy" id="2663859"/>
    <lineage>
        <taxon>Bacteria</taxon>
        <taxon>Bacillati</taxon>
        <taxon>Actinomycetota</taxon>
        <taxon>Actinomycetes</taxon>
        <taxon>Propionibacteriales</taxon>
        <taxon>Nocardioidaceae</taxon>
        <taxon>Aeromicrobium</taxon>
    </lineage>
</organism>
<dbReference type="PANTHER" id="PTHR46577">
    <property type="entry name" value="HTH-TYPE TRANSCRIPTIONAL REGULATORY PROTEIN GABR"/>
    <property type="match status" value="1"/>
</dbReference>
<dbReference type="AlphaFoldDB" id="A0A8I0EX97"/>
<keyword evidence="3" id="KW-0805">Transcription regulation</keyword>
<keyword evidence="5" id="KW-0804">Transcription</keyword>
<dbReference type="Gene3D" id="3.40.640.10">
    <property type="entry name" value="Type I PLP-dependent aspartate aminotransferase-like (Major domain)"/>
    <property type="match status" value="1"/>
</dbReference>
<dbReference type="Gene3D" id="1.10.10.10">
    <property type="entry name" value="Winged helix-like DNA-binding domain superfamily/Winged helix DNA-binding domain"/>
    <property type="match status" value="1"/>
</dbReference>
<dbReference type="InterPro" id="IPR015421">
    <property type="entry name" value="PyrdxlP-dep_Trfase_major"/>
</dbReference>
<evidence type="ECO:0000256" key="1">
    <source>
        <dbReference type="ARBA" id="ARBA00005384"/>
    </source>
</evidence>
<evidence type="ECO:0000256" key="3">
    <source>
        <dbReference type="ARBA" id="ARBA00023015"/>
    </source>
</evidence>
<dbReference type="PANTHER" id="PTHR46577:SF1">
    <property type="entry name" value="HTH-TYPE TRANSCRIPTIONAL REGULATORY PROTEIN GABR"/>
    <property type="match status" value="1"/>
</dbReference>
<dbReference type="InterPro" id="IPR015424">
    <property type="entry name" value="PyrdxlP-dep_Trfase"/>
</dbReference>
<dbReference type="InterPro" id="IPR000524">
    <property type="entry name" value="Tscrpt_reg_HTH_GntR"/>
</dbReference>
<evidence type="ECO:0000259" key="6">
    <source>
        <dbReference type="PROSITE" id="PS50949"/>
    </source>
</evidence>
<dbReference type="GO" id="GO:0030170">
    <property type="term" value="F:pyridoxal phosphate binding"/>
    <property type="evidence" value="ECO:0007669"/>
    <property type="project" value="InterPro"/>
</dbReference>
<dbReference type="RefSeq" id="WP_187769520.1">
    <property type="nucleotide sequence ID" value="NZ_JACTVM010000002.1"/>
</dbReference>
<evidence type="ECO:0000256" key="5">
    <source>
        <dbReference type="ARBA" id="ARBA00023163"/>
    </source>
</evidence>
<keyword evidence="7" id="KW-0808">Transferase</keyword>
<protein>
    <submittedName>
        <fullName evidence="7">PLP-dependent aminotransferase family protein</fullName>
    </submittedName>
</protein>
<dbReference type="SUPFAM" id="SSF46785">
    <property type="entry name" value="Winged helix' DNA-binding domain"/>
    <property type="match status" value="1"/>
</dbReference>
<dbReference type="CDD" id="cd07377">
    <property type="entry name" value="WHTH_GntR"/>
    <property type="match status" value="1"/>
</dbReference>
<dbReference type="Proteomes" id="UP000620591">
    <property type="component" value="Unassembled WGS sequence"/>
</dbReference>
<dbReference type="PROSITE" id="PS50949">
    <property type="entry name" value="HTH_GNTR"/>
    <property type="match status" value="1"/>
</dbReference>
<dbReference type="InterPro" id="IPR036388">
    <property type="entry name" value="WH-like_DNA-bd_sf"/>
</dbReference>
<dbReference type="SUPFAM" id="SSF53383">
    <property type="entry name" value="PLP-dependent transferases"/>
    <property type="match status" value="1"/>
</dbReference>
<dbReference type="CDD" id="cd00609">
    <property type="entry name" value="AAT_like"/>
    <property type="match status" value="1"/>
</dbReference>
<keyword evidence="4" id="KW-0238">DNA-binding</keyword>
<evidence type="ECO:0000256" key="4">
    <source>
        <dbReference type="ARBA" id="ARBA00023125"/>
    </source>
</evidence>
<dbReference type="Pfam" id="PF00392">
    <property type="entry name" value="GntR"/>
    <property type="match status" value="1"/>
</dbReference>
<dbReference type="GO" id="GO:0003677">
    <property type="term" value="F:DNA binding"/>
    <property type="evidence" value="ECO:0007669"/>
    <property type="project" value="UniProtKB-KW"/>
</dbReference>
<dbReference type="EMBL" id="JACTVM010000002">
    <property type="protein sequence ID" value="MBC9226775.1"/>
    <property type="molecule type" value="Genomic_DNA"/>
</dbReference>
<dbReference type="GO" id="GO:0008483">
    <property type="term" value="F:transaminase activity"/>
    <property type="evidence" value="ECO:0007669"/>
    <property type="project" value="UniProtKB-KW"/>
</dbReference>
<keyword evidence="7" id="KW-0032">Aminotransferase</keyword>
<keyword evidence="2" id="KW-0663">Pyridoxal phosphate</keyword>
<evidence type="ECO:0000313" key="8">
    <source>
        <dbReference type="Proteomes" id="UP000620591"/>
    </source>
</evidence>
<dbReference type="InterPro" id="IPR051446">
    <property type="entry name" value="HTH_trans_reg/aminotransferase"/>
</dbReference>
<dbReference type="PRINTS" id="PR00035">
    <property type="entry name" value="HTHGNTR"/>
</dbReference>
<comment type="caution">
    <text evidence="7">The sequence shown here is derived from an EMBL/GenBank/DDBJ whole genome shotgun (WGS) entry which is preliminary data.</text>
</comment>
<feature type="domain" description="HTH gntR-type" evidence="6">
    <location>
        <begin position="24"/>
        <end position="92"/>
    </location>
</feature>
<proteinExistence type="inferred from homology"/>
<sequence>MNRAAPLTARRLATVVGSWDAGAGPTYRRLAAAIRTAVMDGRITTGTRLPSERSLAEATGLSRTTTTRAYEVLREDGLVRTRQGSGTVVELPFGVSGSMSMLARPDRPDGIAMTAAASEAPDGFSALVERAMSALPSVLATDGYLPDGLPVLRERIAARYSRHGMPTDPDQIIVTTGAQSALSLLVSALVRPGDRVLVEGCGYPHAFDMLQRAGARLLPLPIADSPWPVDEVARLAPAARLALLVPDFHNPTGASMSSEARAEIARSLARGSVTTIIDETLRDVNVSGLPQPEHYGVHAPDAIVVGSVAKSLWGGLRIGWIRAPRTLVPRLVQARMVRDLGTAALDQLIVATALEDGEIDLRTRTADLRERRDVLLDAVSRRLPDWQVSRPDGGLSAWATLPAPLSSALTSVALGEGLTLTPGPRFFPTVPILGEHHLRLPFALRPEMLEEAVVRLARAWALVTSGQTGGTADPDAVDLIA</sequence>
<evidence type="ECO:0000256" key="2">
    <source>
        <dbReference type="ARBA" id="ARBA00022898"/>
    </source>
</evidence>
<name>A0A8I0EX97_9ACTN</name>
<dbReference type="Pfam" id="PF00155">
    <property type="entry name" value="Aminotran_1_2"/>
    <property type="match status" value="1"/>
</dbReference>
<dbReference type="GO" id="GO:0003700">
    <property type="term" value="F:DNA-binding transcription factor activity"/>
    <property type="evidence" value="ECO:0007669"/>
    <property type="project" value="InterPro"/>
</dbReference>
<reference evidence="7" key="1">
    <citation type="submission" date="2020-09" db="EMBL/GenBank/DDBJ databases">
        <title>Novel species in genus Aeromicrobium.</title>
        <authorList>
            <person name="Zhang G."/>
        </authorList>
    </citation>
    <scope>NUCLEOTIDE SEQUENCE</scope>
    <source>
        <strain evidence="7">Zg-636</strain>
    </source>
</reference>
<dbReference type="InterPro" id="IPR036390">
    <property type="entry name" value="WH_DNA-bd_sf"/>
</dbReference>
<gene>
    <name evidence="7" type="ORF">IBG24_10645</name>
</gene>
<comment type="similarity">
    <text evidence="1">In the C-terminal section; belongs to the class-I pyridoxal-phosphate-dependent aminotransferase family.</text>
</comment>